<evidence type="ECO:0000313" key="2">
    <source>
        <dbReference type="Proteomes" id="UP000821837"/>
    </source>
</evidence>
<protein>
    <submittedName>
        <fullName evidence="1">Uncharacterized protein</fullName>
    </submittedName>
</protein>
<evidence type="ECO:0000313" key="1">
    <source>
        <dbReference type="EMBL" id="KAH7939585.1"/>
    </source>
</evidence>
<dbReference type="AlphaFoldDB" id="A0A9D4PEG4"/>
<reference evidence="1" key="2">
    <citation type="submission" date="2021-09" db="EMBL/GenBank/DDBJ databases">
        <authorList>
            <person name="Jia N."/>
            <person name="Wang J."/>
            <person name="Shi W."/>
            <person name="Du L."/>
            <person name="Sun Y."/>
            <person name="Zhan W."/>
            <person name="Jiang J."/>
            <person name="Wang Q."/>
            <person name="Zhang B."/>
            <person name="Ji P."/>
            <person name="Sakyi L.B."/>
            <person name="Cui X."/>
            <person name="Yuan T."/>
            <person name="Jiang B."/>
            <person name="Yang W."/>
            <person name="Lam T.T.-Y."/>
            <person name="Chang Q."/>
            <person name="Ding S."/>
            <person name="Wang X."/>
            <person name="Zhu J."/>
            <person name="Ruan X."/>
            <person name="Zhao L."/>
            <person name="Wei J."/>
            <person name="Que T."/>
            <person name="Du C."/>
            <person name="Cheng J."/>
            <person name="Dai P."/>
            <person name="Han X."/>
            <person name="Huang E."/>
            <person name="Gao Y."/>
            <person name="Liu J."/>
            <person name="Shao H."/>
            <person name="Ye R."/>
            <person name="Li L."/>
            <person name="Wei W."/>
            <person name="Wang X."/>
            <person name="Wang C."/>
            <person name="Huo Q."/>
            <person name="Li W."/>
            <person name="Guo W."/>
            <person name="Chen H."/>
            <person name="Chen S."/>
            <person name="Zhou L."/>
            <person name="Zhou L."/>
            <person name="Ni X."/>
            <person name="Tian J."/>
            <person name="Zhou Y."/>
            <person name="Sheng Y."/>
            <person name="Liu T."/>
            <person name="Pan Y."/>
            <person name="Xia L."/>
            <person name="Li J."/>
            <person name="Zhao F."/>
            <person name="Cao W."/>
        </authorList>
    </citation>
    <scope>NUCLEOTIDE SEQUENCE</scope>
    <source>
        <strain evidence="1">Rsan-2018</strain>
        <tissue evidence="1">Larvae</tissue>
    </source>
</reference>
<proteinExistence type="predicted"/>
<name>A0A9D4PEG4_RHISA</name>
<reference evidence="1" key="1">
    <citation type="journal article" date="2020" name="Cell">
        <title>Large-Scale Comparative Analyses of Tick Genomes Elucidate Their Genetic Diversity and Vector Capacities.</title>
        <authorList>
            <consortium name="Tick Genome and Microbiome Consortium (TIGMIC)"/>
            <person name="Jia N."/>
            <person name="Wang J."/>
            <person name="Shi W."/>
            <person name="Du L."/>
            <person name="Sun Y."/>
            <person name="Zhan W."/>
            <person name="Jiang J.F."/>
            <person name="Wang Q."/>
            <person name="Zhang B."/>
            <person name="Ji P."/>
            <person name="Bell-Sakyi L."/>
            <person name="Cui X.M."/>
            <person name="Yuan T.T."/>
            <person name="Jiang B.G."/>
            <person name="Yang W.F."/>
            <person name="Lam T.T."/>
            <person name="Chang Q.C."/>
            <person name="Ding S.J."/>
            <person name="Wang X.J."/>
            <person name="Zhu J.G."/>
            <person name="Ruan X.D."/>
            <person name="Zhao L."/>
            <person name="Wei J.T."/>
            <person name="Ye R.Z."/>
            <person name="Que T.C."/>
            <person name="Du C.H."/>
            <person name="Zhou Y.H."/>
            <person name="Cheng J.X."/>
            <person name="Dai P.F."/>
            <person name="Guo W.B."/>
            <person name="Han X.H."/>
            <person name="Huang E.J."/>
            <person name="Li L.F."/>
            <person name="Wei W."/>
            <person name="Gao Y.C."/>
            <person name="Liu J.Z."/>
            <person name="Shao H.Z."/>
            <person name="Wang X."/>
            <person name="Wang C.C."/>
            <person name="Yang T.C."/>
            <person name="Huo Q.B."/>
            <person name="Li W."/>
            <person name="Chen H.Y."/>
            <person name="Chen S.E."/>
            <person name="Zhou L.G."/>
            <person name="Ni X.B."/>
            <person name="Tian J.H."/>
            <person name="Sheng Y."/>
            <person name="Liu T."/>
            <person name="Pan Y.S."/>
            <person name="Xia L.Y."/>
            <person name="Li J."/>
            <person name="Zhao F."/>
            <person name="Cao W.C."/>
        </authorList>
    </citation>
    <scope>NUCLEOTIDE SEQUENCE</scope>
    <source>
        <strain evidence="1">Rsan-2018</strain>
    </source>
</reference>
<dbReference type="EMBL" id="JABSTV010001254">
    <property type="protein sequence ID" value="KAH7939585.1"/>
    <property type="molecule type" value="Genomic_DNA"/>
</dbReference>
<organism evidence="1 2">
    <name type="scientific">Rhipicephalus sanguineus</name>
    <name type="common">Brown dog tick</name>
    <name type="synonym">Ixodes sanguineus</name>
    <dbReference type="NCBI Taxonomy" id="34632"/>
    <lineage>
        <taxon>Eukaryota</taxon>
        <taxon>Metazoa</taxon>
        <taxon>Ecdysozoa</taxon>
        <taxon>Arthropoda</taxon>
        <taxon>Chelicerata</taxon>
        <taxon>Arachnida</taxon>
        <taxon>Acari</taxon>
        <taxon>Parasitiformes</taxon>
        <taxon>Ixodida</taxon>
        <taxon>Ixodoidea</taxon>
        <taxon>Ixodidae</taxon>
        <taxon>Rhipicephalinae</taxon>
        <taxon>Rhipicephalus</taxon>
        <taxon>Rhipicephalus</taxon>
    </lineage>
</organism>
<accession>A0A9D4PEG4</accession>
<dbReference type="Proteomes" id="UP000821837">
    <property type="component" value="Chromosome 8"/>
</dbReference>
<keyword evidence="2" id="KW-1185">Reference proteome</keyword>
<sequence length="156" mass="16901">MAVTAERSVVPVAGALGSSRVQRPVPDEVLPVRSGVSVAADANIRVSRVTTVLISAKTLHEEGGKKCSGLYLPQQYLFPASISAQRNGRRVLMWKEWYGSPTVWADKQSSEEDGVVEVHKLGPSARRLTSAPGGCSHRWCCLPPEHHNHAMPGPQQ</sequence>
<gene>
    <name evidence="1" type="ORF">HPB52_014452</name>
</gene>
<comment type="caution">
    <text evidence="1">The sequence shown here is derived from an EMBL/GenBank/DDBJ whole genome shotgun (WGS) entry which is preliminary data.</text>
</comment>